<dbReference type="InterPro" id="IPR043502">
    <property type="entry name" value="DNA/RNA_pol_sf"/>
</dbReference>
<dbReference type="SUPFAM" id="SSF53098">
    <property type="entry name" value="Ribonuclease H-like"/>
    <property type="match status" value="2"/>
</dbReference>
<gene>
    <name evidence="5" type="ORF">F3Y22_tig00111993pilonHSYRG00073</name>
</gene>
<dbReference type="PANTHER" id="PTHR33116">
    <property type="entry name" value="REVERSE TRANSCRIPTASE ZINC-BINDING DOMAIN-CONTAINING PROTEIN-RELATED-RELATED"/>
    <property type="match status" value="1"/>
</dbReference>
<dbReference type="InterPro" id="IPR035979">
    <property type="entry name" value="RBD_domain_sf"/>
</dbReference>
<dbReference type="GO" id="GO:0003723">
    <property type="term" value="F:RNA binding"/>
    <property type="evidence" value="ECO:0007669"/>
    <property type="project" value="UniProtKB-UniRule"/>
</dbReference>
<dbReference type="PROSITE" id="PS50878">
    <property type="entry name" value="RT_POL"/>
    <property type="match status" value="1"/>
</dbReference>
<dbReference type="GO" id="GO:0004523">
    <property type="term" value="F:RNA-DNA hybrid ribonuclease activity"/>
    <property type="evidence" value="ECO:0007669"/>
    <property type="project" value="InterPro"/>
</dbReference>
<dbReference type="Pfam" id="PF13456">
    <property type="entry name" value="RVT_3"/>
    <property type="match status" value="1"/>
</dbReference>
<evidence type="ECO:0000256" key="2">
    <source>
        <dbReference type="SAM" id="MobiDB-lite"/>
    </source>
</evidence>
<dbReference type="InterPro" id="IPR000477">
    <property type="entry name" value="RT_dom"/>
</dbReference>
<dbReference type="InterPro" id="IPR012337">
    <property type="entry name" value="RNaseH-like_sf"/>
</dbReference>
<evidence type="ECO:0000313" key="5">
    <source>
        <dbReference type="EMBL" id="KAE8671125.1"/>
    </source>
</evidence>
<dbReference type="EMBL" id="VEPZ02001481">
    <property type="protein sequence ID" value="KAE8671125.1"/>
    <property type="molecule type" value="Genomic_DNA"/>
</dbReference>
<dbReference type="InterPro" id="IPR036691">
    <property type="entry name" value="Endo/exonu/phosph_ase_sf"/>
</dbReference>
<dbReference type="Proteomes" id="UP000436088">
    <property type="component" value="Unassembled WGS sequence"/>
</dbReference>
<evidence type="ECO:0000259" key="4">
    <source>
        <dbReference type="PROSITE" id="PS50878"/>
    </source>
</evidence>
<dbReference type="Pfam" id="PF00076">
    <property type="entry name" value="RRM_1"/>
    <property type="match status" value="1"/>
</dbReference>
<evidence type="ECO:0000259" key="3">
    <source>
        <dbReference type="PROSITE" id="PS50102"/>
    </source>
</evidence>
<dbReference type="SUPFAM" id="SSF54928">
    <property type="entry name" value="RNA-binding domain, RBD"/>
    <property type="match status" value="1"/>
</dbReference>
<proteinExistence type="predicted"/>
<dbReference type="PANTHER" id="PTHR33116:SF75">
    <property type="entry name" value="RIBONUCLEASE H PROTEIN"/>
    <property type="match status" value="1"/>
</dbReference>
<dbReference type="PROSITE" id="PS50102">
    <property type="entry name" value="RRM"/>
    <property type="match status" value="1"/>
</dbReference>
<dbReference type="InterPro" id="IPR036397">
    <property type="entry name" value="RNaseH_sf"/>
</dbReference>
<accession>A0A6A2XWD2</accession>
<dbReference type="InterPro" id="IPR002156">
    <property type="entry name" value="RNaseH_domain"/>
</dbReference>
<dbReference type="Pfam" id="PF12215">
    <property type="entry name" value="Glyco_hydr_116N"/>
    <property type="match status" value="1"/>
</dbReference>
<dbReference type="InterPro" id="IPR000504">
    <property type="entry name" value="RRM_dom"/>
</dbReference>
<dbReference type="InterPro" id="IPR005135">
    <property type="entry name" value="Endo/exonuclease/phosphatase"/>
</dbReference>
<evidence type="ECO:0008006" key="7">
    <source>
        <dbReference type="Google" id="ProtNLM"/>
    </source>
</evidence>
<sequence length="3545" mass="400500">MSQRSILDNGFDEGDKDTHNHSMYKVDPGKSPSLSWKRKLNGEGRVPSMFTLTFQEKLHMAPIGIRLWQHIRENSAKGKRGIIIDPFAKRYITSCHGIPLGGVGAGSIGRSYKGEFQRWQLFPRICEEKPVLANQFSVFVSRSSSEKYSSVLCPSSPELVKKEEREKGIGQSSSGGSWTVFVDNLSKRVTRSELRNIFIDQGQVVRIFIPNVVNRPKYKSFTFAFVQFGNETEMRNAVENINGLWIDGRKIYVGVAKYQSVRPRVAGSSRLSVGVQEKVIFDKANPSSKAVIPSRLRDDRSYKDVLVSCSSQKTESEHIGKSYKSLDRGRGMKKKKNIWEMHIPTENSSWVKRSLTGIVKHSFELELVQKGLASDGFEVQIASWGYVWNSCVITFKSEELMKDAWSNKSKELWFWFDRLAPLLNEGGAPMAYCLVELFGVPLLCWQENFLQKLAGRWGSVEVIQDSTLTREDLSMVRILLRVESPFDVPEVFTLGSYGRSYKVTSKLGSTSQVSNFFHGISPDKFSDDRVTVVESSEEEDDSIRSSDMAGPAYEENQFSKRSLAGKDINEVVSEGHSLGSSKKGDYAGLGLRNKGDYKDSLQALSDRSNKDRGSQGLWSEAGFKDTTGMDGEVGSAEGLKLSCFRAGSPTRSTSPISWKSAPVGRKLIKSHKRFYSRSRERKIWLDEPGRVSSLKLGRFPISSGFHSKSPEAAGLAEGVCVDQRGKRSYRRMKRSLTRDALDHASVSTVSTLTFSGLLEEAIATWEISRMLGISFKEGKNAFLQKIMDLEKAVGSSGGLFSCWDDSCFELEDQFIHRRFIAVFGKFKFNQFRCGFINVYGPSVEEEKASFFEELGQFLNGCSLPLCVGGDFNAYLTEEEKDGRSQNRNSMDIFTLFIQQTGMIDLPLIGGNYTWSSNRDCPTVIRLDRFLVNVSFLSKFSDITQSLLTKSISDHNAIILESGEDNWGKRPFRLFSYLMTEDGFQEKVAESINEFKRVRKKAGNLSILRNTKFAIKTWSGNRNQFPSKQISAIEDKIHHLENSLQKNRISGVIDSSSELKLLRDELWRLYRIEEQIWFQNSREKWVKDGNRNSKFFHTCASIRRRRNALNAICVDGVIIRDPVRLKSAVKEHFFKAFNSRTTLEVEDIKLNFSRISMEQSLMLEKEFTEGEILEALNSCDSNKAPGPDGLSMGFFKKFWSSLKGDIMNFFNNFYLGKDWEHGINHSFITLIPKGSNIGGLDDFRPISLVGGMYKILSKCLSRRLRCCMDDVVSDSQFAFTQGRQILDCSFIANEGIDLWRKKGLKGCVLKVDFKKAYDTVDWDILFKVMVRMGFGLKWKAVSSGLFSGLIVGKDDTALNLSHLQFADDLIIFCMASKTQILNVKRVLRVFEVISGLQLNLTKCRLFGINISEEEVLQWANTIGCVVGHFPSEYLGLPLGAKRNSIALWDPIVQKFNKKLASWKARTLSVAGRLVLLKAVLCSLPTYFMSLFKIPSSLIVKLNSIMASFLWGGGAEVKKIHWINWSIVCSAKSAGGLGVLDLNYMNRALLGKWSWRFANDRGSVWKKVICSKYNLDPSLLMFKEKLPAFSSWIWKSIVNNHFKDDQFGAKFRSLLDVRVGSGDRISFWSDNWATVSPLKEVFPRLFVLSVNKNGKLKEFGEFKSSVWCWHVQLRRSLSDWELVQFCDLMTLIHNIPLSKDLSDGWVWRGNGDGIYSVKTSVKACNPVLSADSFWMKFIWRGLVSPRVEVFLWQVVHHRLPVKQELQRRGVSAVIDVSCPLCKKEANAQSFLIAWEHLVPNFRIWSYIPGVVLWTIWKYRNDIVFDGTLISDPTIGDYCSKSRCSIIKIKVDGGDDFFPDFSDLAEEVVPENPSVENSSGWNTEDGQAQHGGHVERQEMSEIHNRVLEWVADSQRCNVTDSERVDFSPHEKSEDLFESLGGIQLTGLEQENCLNSMGRSPFSSDTIKDSVGVEVGGGAPVGLKLISLRDGSQTCSASSLSTKTAPVGRKFIRSHNKTYSRSKSRKIWNQVVRNCNKMQDCKEKSRGVFNGETGRALISRGCLSDVPEAAGFSIKEWDSSWASRPYRRIKRSLFREAVDHASVDTVSSSAFPLLVEEAIATWEISKMLGISFKEGKEAFIQKIVELEKGGLGKKEKHRVVQKLVSVKKPSFLFLQETKLEKLPMSFLRRSGLNGLQGSVESPAIGSSGGLLSCWDDNFFEIDDQFIHRRFIAVFGRIKSNHLRCGFINVYGPSVEEEKAAFFDELGLFLNGFSIPLCVGGDFNAYLNEEEKLGRGHNRNSLETFNHFIQHTGLIDMPLVGGNFTWSSYRDLPTVVRLDRFLVNCNFSAEFAGINQFLLPKSISDHNAIFLESGADNWGKRPFRLFNYLLSEDGFEEMVVESVKRFKEENSGVGILSMLRNTKSAIKCWSGDRNQFPRLDISMLEDKIHQIEKGMQHHPPSNDVVISTELRLLRNELWRLLRIEEQIWVQKSREKWVKGGDRNSKFFHTCASIRRRLNSMYALNVDGVITKDPGLIKSRVREHFFKAFNCCSTMEVEGINLDFAKISLQQNLLLEKEFTEDEIWGTINSCDSNKAPGPDGLNMGFFKTFWLSLKGDILKFFHNFYLGKEWEHGINHSFLTLIPKGSNVGSLDDFRPISLVGGMYKILSKCLARRLRCCINDIISDSQFAFIPGRQILDCSFIANEGIDLWRKRGLKGCVFKVDFKKAYDSVDWDILFKVMAKMGFGSKWCSWIRMCVSTASVSVLVNGVPTDEFPMARGLRQGCSLSPLLFNLVGELLNLLLRKAVSSGLFSGLVTQIVNVKRILWVFEFMTGLELNLSKSRLFGINIKEEELLQWANAIGCPVGYFPAEYLGLPLGAKRNSMMLWDPVVQKFHSKLAGWKAKTLSMAGRLVLLKAVLDSYGGGVEARKIHWVNWTKVCSDKSVGGLGAMNISLMNRALLGRWSWRFANDKDSVWKKVICCKYNLDPSLLLFNEKLPTHASWIWKSVVLNHFKNDQFGAKFRSNFKVSVGDGGSIRFWWDSWAHDSPLKVIFPRLYELSINKYGKLYEFGEFRSSVWSWHVNLRRNLSEWELVQYSDLMTLIHNIPLSQELSDGLVWFGNGEGVYTVSSSVKSCRPVGITDPFWNKYVWRGTVPPRVEVFLWQVVHQRLPVKVELQRRGVSTIVDVACPFCGEADETSAHLFFSCSVVWSLWNKFLIFWGVSSVFQDNAHSFMVAWDELVPKSKIWSFIPGVVLWTMWKAYYKAVSIPKDSLICDPSLGDCCSLLSSPIIKTVSWSKPPEGFIKLNVDAAVTADWRKSGVGGILRDHDGSVVGSFQEAAGPGPPVLLELKAILKGLSFFDSLQQRFKERLIVESDSKLAVEWVKDINRCPYVYLDIVTAIGGKVSGLNSSIRWIARSANVEADSLAKAAVNGDWRKSGVGGILRDEDGSVMGSFQEPSGPGPPALIELLAVKRGLIFFEPFHQQMKERLLIESDSKLAVEWVKNFELCPGVYSNLVKDIVTKLRELNGIIRWVARSANVEADSLAKAGIG</sequence>
<feature type="domain" description="RRM" evidence="3">
    <location>
        <begin position="178"/>
        <end position="258"/>
    </location>
</feature>
<keyword evidence="6" id="KW-1185">Reference proteome</keyword>
<feature type="domain" description="Reverse transcriptase" evidence="4">
    <location>
        <begin position="2618"/>
        <end position="2871"/>
    </location>
</feature>
<dbReference type="InterPro" id="IPR026960">
    <property type="entry name" value="RVT-Znf"/>
</dbReference>
<dbReference type="CDD" id="cd06222">
    <property type="entry name" value="RNase_H_like"/>
    <property type="match status" value="2"/>
</dbReference>
<dbReference type="Pfam" id="PF13966">
    <property type="entry name" value="zf-RVT"/>
    <property type="match status" value="2"/>
</dbReference>
<reference evidence="5" key="1">
    <citation type="submission" date="2019-09" db="EMBL/GenBank/DDBJ databases">
        <title>Draft genome information of white flower Hibiscus syriacus.</title>
        <authorList>
            <person name="Kim Y.-M."/>
        </authorList>
    </citation>
    <scope>NUCLEOTIDE SEQUENCE [LARGE SCALE GENOMIC DNA]</scope>
    <source>
        <strain evidence="5">YM2019G1</strain>
    </source>
</reference>
<evidence type="ECO:0000256" key="1">
    <source>
        <dbReference type="PROSITE-ProRule" id="PRU00176"/>
    </source>
</evidence>
<name>A0A6A2XWD2_HIBSY</name>
<dbReference type="Gene3D" id="3.60.10.10">
    <property type="entry name" value="Endonuclease/exonuclease/phosphatase"/>
    <property type="match status" value="2"/>
</dbReference>
<comment type="caution">
    <text evidence="5">The sequence shown here is derived from an EMBL/GenBank/DDBJ whole genome shotgun (WGS) entry which is preliminary data.</text>
</comment>
<dbReference type="CDD" id="cd01650">
    <property type="entry name" value="RT_nLTR_like"/>
    <property type="match status" value="2"/>
</dbReference>
<keyword evidence="1" id="KW-0694">RNA-binding</keyword>
<dbReference type="SMART" id="SM00360">
    <property type="entry name" value="RRM"/>
    <property type="match status" value="1"/>
</dbReference>
<dbReference type="Pfam" id="PF03372">
    <property type="entry name" value="Exo_endo_phos"/>
    <property type="match status" value="1"/>
</dbReference>
<dbReference type="CDD" id="cd00590">
    <property type="entry name" value="RRM_SF"/>
    <property type="match status" value="1"/>
</dbReference>
<dbReference type="Gene3D" id="3.30.70.330">
    <property type="match status" value="1"/>
</dbReference>
<dbReference type="InterPro" id="IPR024462">
    <property type="entry name" value="GH116_N"/>
</dbReference>
<dbReference type="SUPFAM" id="SSF56219">
    <property type="entry name" value="DNase I-like"/>
    <property type="match status" value="2"/>
</dbReference>
<dbReference type="Pfam" id="PF00078">
    <property type="entry name" value="RVT_1"/>
    <property type="match status" value="2"/>
</dbReference>
<feature type="region of interest" description="Disordered" evidence="2">
    <location>
        <begin position="605"/>
        <end position="629"/>
    </location>
</feature>
<evidence type="ECO:0000313" key="6">
    <source>
        <dbReference type="Proteomes" id="UP000436088"/>
    </source>
</evidence>
<dbReference type="InterPro" id="IPR012677">
    <property type="entry name" value="Nucleotide-bd_a/b_plait_sf"/>
</dbReference>
<dbReference type="Gene3D" id="3.30.420.10">
    <property type="entry name" value="Ribonuclease H-like superfamily/Ribonuclease H"/>
    <property type="match status" value="2"/>
</dbReference>
<feature type="region of interest" description="Disordered" evidence="2">
    <location>
        <begin position="1869"/>
        <end position="1892"/>
    </location>
</feature>
<dbReference type="SUPFAM" id="SSF56672">
    <property type="entry name" value="DNA/RNA polymerases"/>
    <property type="match status" value="2"/>
</dbReference>
<organism evidence="5 6">
    <name type="scientific">Hibiscus syriacus</name>
    <name type="common">Rose of Sharon</name>
    <dbReference type="NCBI Taxonomy" id="106335"/>
    <lineage>
        <taxon>Eukaryota</taxon>
        <taxon>Viridiplantae</taxon>
        <taxon>Streptophyta</taxon>
        <taxon>Embryophyta</taxon>
        <taxon>Tracheophyta</taxon>
        <taxon>Spermatophyta</taxon>
        <taxon>Magnoliopsida</taxon>
        <taxon>eudicotyledons</taxon>
        <taxon>Gunneridae</taxon>
        <taxon>Pentapetalae</taxon>
        <taxon>rosids</taxon>
        <taxon>malvids</taxon>
        <taxon>Malvales</taxon>
        <taxon>Malvaceae</taxon>
        <taxon>Malvoideae</taxon>
        <taxon>Hibiscus</taxon>
    </lineage>
</organism>
<dbReference type="InterPro" id="IPR044730">
    <property type="entry name" value="RNase_H-like_dom_plant"/>
</dbReference>
<feature type="region of interest" description="Disordered" evidence="2">
    <location>
        <begin position="1"/>
        <end position="38"/>
    </location>
</feature>
<protein>
    <recommendedName>
        <fullName evidence="7">RRM domain-containing protein</fullName>
    </recommendedName>
</protein>